<dbReference type="Proteomes" id="UP001050691">
    <property type="component" value="Unassembled WGS sequence"/>
</dbReference>
<evidence type="ECO:0000313" key="3">
    <source>
        <dbReference type="Proteomes" id="UP001050691"/>
    </source>
</evidence>
<reference evidence="2" key="1">
    <citation type="submission" date="2021-10" db="EMBL/GenBank/DDBJ databases">
        <title>De novo Genome Assembly of Clathrus columnatus (Basidiomycota, Fungi) Using Illumina and Nanopore Sequence Data.</title>
        <authorList>
            <person name="Ogiso-Tanaka E."/>
            <person name="Itagaki H."/>
            <person name="Hosoya T."/>
            <person name="Hosaka K."/>
        </authorList>
    </citation>
    <scope>NUCLEOTIDE SEQUENCE</scope>
    <source>
        <strain evidence="2">MO-923</strain>
    </source>
</reference>
<keyword evidence="3" id="KW-1185">Reference proteome</keyword>
<proteinExistence type="predicted"/>
<feature type="region of interest" description="Disordered" evidence="1">
    <location>
        <begin position="1"/>
        <end position="33"/>
    </location>
</feature>
<evidence type="ECO:0000256" key="1">
    <source>
        <dbReference type="SAM" id="MobiDB-lite"/>
    </source>
</evidence>
<organism evidence="2 3">
    <name type="scientific">Clathrus columnatus</name>
    <dbReference type="NCBI Taxonomy" id="1419009"/>
    <lineage>
        <taxon>Eukaryota</taxon>
        <taxon>Fungi</taxon>
        <taxon>Dikarya</taxon>
        <taxon>Basidiomycota</taxon>
        <taxon>Agaricomycotina</taxon>
        <taxon>Agaricomycetes</taxon>
        <taxon>Phallomycetidae</taxon>
        <taxon>Phallales</taxon>
        <taxon>Clathraceae</taxon>
        <taxon>Clathrus</taxon>
    </lineage>
</organism>
<feature type="compositionally biased region" description="Polar residues" evidence="1">
    <location>
        <begin position="1"/>
        <end position="27"/>
    </location>
</feature>
<accession>A0AAV5A6Z6</accession>
<sequence>MSGNALPALSSQSNDVTQPESNSNITLDSLGPMVVNTDGTLSRIINWSSMTQSEREHTLKVLSNRNKLRSEKLTSESKMPPTNDVNASGRSLEPAP</sequence>
<gene>
    <name evidence="2" type="ORF">Clacol_003465</name>
</gene>
<dbReference type="PANTHER" id="PTHR39474:SF1">
    <property type="entry name" value="FUNGAL SPECIFIC TRANSCRIPTION FACTOR"/>
    <property type="match status" value="1"/>
</dbReference>
<dbReference type="PANTHER" id="PTHR39474">
    <property type="entry name" value="UNNAMED PRODUCT"/>
    <property type="match status" value="1"/>
</dbReference>
<dbReference type="EMBL" id="BPWL01000004">
    <property type="protein sequence ID" value="GJJ09243.1"/>
    <property type="molecule type" value="Genomic_DNA"/>
</dbReference>
<name>A0AAV5A6Z6_9AGAM</name>
<protein>
    <submittedName>
        <fullName evidence="2">Uncharacterized protein</fullName>
    </submittedName>
</protein>
<comment type="caution">
    <text evidence="2">The sequence shown here is derived from an EMBL/GenBank/DDBJ whole genome shotgun (WGS) entry which is preliminary data.</text>
</comment>
<feature type="region of interest" description="Disordered" evidence="1">
    <location>
        <begin position="52"/>
        <end position="96"/>
    </location>
</feature>
<evidence type="ECO:0000313" key="2">
    <source>
        <dbReference type="EMBL" id="GJJ09243.1"/>
    </source>
</evidence>
<dbReference type="AlphaFoldDB" id="A0AAV5A6Z6"/>